<dbReference type="EMBL" id="JADNYJ010000015">
    <property type="protein sequence ID" value="KAF8907313.1"/>
    <property type="molecule type" value="Genomic_DNA"/>
</dbReference>
<evidence type="ECO:0000313" key="3">
    <source>
        <dbReference type="EMBL" id="KAF8907313.1"/>
    </source>
</evidence>
<evidence type="ECO:0000259" key="2">
    <source>
        <dbReference type="Pfam" id="PF13649"/>
    </source>
</evidence>
<dbReference type="AlphaFoldDB" id="A0A9P5TQT6"/>
<evidence type="ECO:0000256" key="1">
    <source>
        <dbReference type="SAM" id="MobiDB-lite"/>
    </source>
</evidence>
<organism evidence="3 4">
    <name type="scientific">Gymnopilus junonius</name>
    <name type="common">Spectacular rustgill mushroom</name>
    <name type="synonym">Gymnopilus spectabilis subsp. junonius</name>
    <dbReference type="NCBI Taxonomy" id="109634"/>
    <lineage>
        <taxon>Eukaryota</taxon>
        <taxon>Fungi</taxon>
        <taxon>Dikarya</taxon>
        <taxon>Basidiomycota</taxon>
        <taxon>Agaricomycotina</taxon>
        <taxon>Agaricomycetes</taxon>
        <taxon>Agaricomycetidae</taxon>
        <taxon>Agaricales</taxon>
        <taxon>Agaricineae</taxon>
        <taxon>Hymenogastraceae</taxon>
        <taxon>Gymnopilus</taxon>
    </lineage>
</organism>
<dbReference type="OrthoDB" id="2013972at2759"/>
<gene>
    <name evidence="3" type="ORF">CPB84DRAFT_302751</name>
</gene>
<feature type="region of interest" description="Disordered" evidence="1">
    <location>
        <begin position="291"/>
        <end position="320"/>
    </location>
</feature>
<dbReference type="Gene3D" id="3.40.50.150">
    <property type="entry name" value="Vaccinia Virus protein VP39"/>
    <property type="match status" value="1"/>
</dbReference>
<dbReference type="SUPFAM" id="SSF53335">
    <property type="entry name" value="S-adenosyl-L-methionine-dependent methyltransferases"/>
    <property type="match status" value="1"/>
</dbReference>
<proteinExistence type="predicted"/>
<name>A0A9P5TQT6_GYMJU</name>
<evidence type="ECO:0000313" key="4">
    <source>
        <dbReference type="Proteomes" id="UP000724874"/>
    </source>
</evidence>
<keyword evidence="4" id="KW-1185">Reference proteome</keyword>
<accession>A0A9P5TQT6</accession>
<dbReference type="Proteomes" id="UP000724874">
    <property type="component" value="Unassembled WGS sequence"/>
</dbReference>
<dbReference type="Pfam" id="PF13649">
    <property type="entry name" value="Methyltransf_25"/>
    <property type="match status" value="1"/>
</dbReference>
<dbReference type="PANTHER" id="PTHR43591">
    <property type="entry name" value="METHYLTRANSFERASE"/>
    <property type="match status" value="1"/>
</dbReference>
<dbReference type="GO" id="GO:0008168">
    <property type="term" value="F:methyltransferase activity"/>
    <property type="evidence" value="ECO:0007669"/>
    <property type="project" value="TreeGrafter"/>
</dbReference>
<feature type="domain" description="Methyltransferase" evidence="2">
    <location>
        <begin position="114"/>
        <end position="211"/>
    </location>
</feature>
<sequence>MNTDSDGPSDKLARGCENYVSSYTVTLGYKLFLKDLALFVRRQDRSPINRECPFENVPVITTTKRRCRRRPGEVPYPVQYCNQMADFDIWDHMFLTGHFRSLTTHQFSTPPPVVLDLGCGTGYWVIEAAKQWTNSKFYGFDVAKIQPRLQEMHYYKALARRIEWLHGNFLDGLPFESDYFDFVRIAGLGLAIPEDEWQTLLEEVHRVMRPGAVLEIIEEDLLFPCPSALLQSSQSSSPSTPIDQPGSFELHKSKSITFFDRPSKSPERKPLLSTLGSVYQRARLTSRASMLPPPVSVAEQSSTSTSTLITSTDTMPGIEHPQDHTRLKAAWDALLDTRFLSPNLLSVLPFYLTSSGFEETKVQSPLVVTLPPNSGNVPTLKTYRSMGSMRVKPEHSLADTLFDFSPALLSSSANYKTDGFVFWSSVFSINQPSTQGRGSMHLAKTVSTIKGCKEAIWEEHKKLYWNDALYILSRTAPGEEEDYKTQPYRHVVRKAFEVDWRNWELDMIDRMDSDGPDWRNWRDKLVRKSGSEDNSGHLITGFNPDDLCRSLRVFTGTKP</sequence>
<dbReference type="InterPro" id="IPR029063">
    <property type="entry name" value="SAM-dependent_MTases_sf"/>
</dbReference>
<comment type="caution">
    <text evidence="3">The sequence shown here is derived from an EMBL/GenBank/DDBJ whole genome shotgun (WGS) entry which is preliminary data.</text>
</comment>
<dbReference type="InterPro" id="IPR041698">
    <property type="entry name" value="Methyltransf_25"/>
</dbReference>
<reference evidence="3" key="1">
    <citation type="submission" date="2020-11" db="EMBL/GenBank/DDBJ databases">
        <authorList>
            <consortium name="DOE Joint Genome Institute"/>
            <person name="Ahrendt S."/>
            <person name="Riley R."/>
            <person name="Andreopoulos W."/>
            <person name="LaButti K."/>
            <person name="Pangilinan J."/>
            <person name="Ruiz-duenas F.J."/>
            <person name="Barrasa J.M."/>
            <person name="Sanchez-Garcia M."/>
            <person name="Camarero S."/>
            <person name="Miyauchi S."/>
            <person name="Serrano A."/>
            <person name="Linde D."/>
            <person name="Babiker R."/>
            <person name="Drula E."/>
            <person name="Ayuso-Fernandez I."/>
            <person name="Pacheco R."/>
            <person name="Padilla G."/>
            <person name="Ferreira P."/>
            <person name="Barriuso J."/>
            <person name="Kellner H."/>
            <person name="Castanera R."/>
            <person name="Alfaro M."/>
            <person name="Ramirez L."/>
            <person name="Pisabarro A.G."/>
            <person name="Kuo A."/>
            <person name="Tritt A."/>
            <person name="Lipzen A."/>
            <person name="He G."/>
            <person name="Yan M."/>
            <person name="Ng V."/>
            <person name="Cullen D."/>
            <person name="Martin F."/>
            <person name="Rosso M.-N."/>
            <person name="Henrissat B."/>
            <person name="Hibbett D."/>
            <person name="Martinez A.T."/>
            <person name="Grigoriev I.V."/>
        </authorList>
    </citation>
    <scope>NUCLEOTIDE SEQUENCE</scope>
    <source>
        <strain evidence="3">AH 44721</strain>
    </source>
</reference>
<dbReference type="CDD" id="cd02440">
    <property type="entry name" value="AdoMet_MTases"/>
    <property type="match status" value="1"/>
</dbReference>
<protein>
    <recommendedName>
        <fullName evidence="2">Methyltransferase domain-containing protein</fullName>
    </recommendedName>
</protein>
<dbReference type="PANTHER" id="PTHR43591:SF24">
    <property type="entry name" value="2-METHOXY-6-POLYPRENYL-1,4-BENZOQUINOL METHYLASE, MITOCHONDRIAL"/>
    <property type="match status" value="1"/>
</dbReference>
<feature type="compositionally biased region" description="Low complexity" evidence="1">
    <location>
        <begin position="301"/>
        <end position="314"/>
    </location>
</feature>